<dbReference type="EMBL" id="JAUSYA010000001">
    <property type="protein sequence ID" value="MDQ0686863.1"/>
    <property type="molecule type" value="Genomic_DNA"/>
</dbReference>
<evidence type="ECO:0000256" key="1">
    <source>
        <dbReference type="SAM" id="SignalP"/>
    </source>
</evidence>
<gene>
    <name evidence="3" type="ORF">QFZ56_005826</name>
</gene>
<dbReference type="InterPro" id="IPR046266">
    <property type="entry name" value="DUF6299"/>
</dbReference>
<name>A0ABU0QAQ2_STRAH</name>
<proteinExistence type="predicted"/>
<dbReference type="RefSeq" id="WP_307046679.1">
    <property type="nucleotide sequence ID" value="NZ_JAUSYA010000001.1"/>
</dbReference>
<feature type="signal peptide" evidence="1">
    <location>
        <begin position="1"/>
        <end position="27"/>
    </location>
</feature>
<dbReference type="Proteomes" id="UP001243364">
    <property type="component" value="Unassembled WGS sequence"/>
</dbReference>
<feature type="chain" id="PRO_5046391971" description="DUF6299 domain-containing protein" evidence="1">
    <location>
        <begin position="28"/>
        <end position="141"/>
    </location>
</feature>
<accession>A0ABU0QAQ2</accession>
<evidence type="ECO:0000313" key="3">
    <source>
        <dbReference type="EMBL" id="MDQ0686863.1"/>
    </source>
</evidence>
<evidence type="ECO:0000313" key="4">
    <source>
        <dbReference type="Proteomes" id="UP001243364"/>
    </source>
</evidence>
<protein>
    <recommendedName>
        <fullName evidence="2">DUF6299 domain-containing protein</fullName>
    </recommendedName>
</protein>
<sequence length="141" mass="14358">MFLRPALSAAAGAALLLLAAPAVVAVADPTESVTVDPVGRIAADGTVTLSGTYRCAANTGPVFVSSSVGQDSHVTHGLGGTRAVCDGAEHTWKNTGKATPNDLAPGAARVEATLMELRPDSGLPLPRFHATQKRDVTLTES</sequence>
<dbReference type="Pfam" id="PF19816">
    <property type="entry name" value="DUF6299"/>
    <property type="match status" value="1"/>
</dbReference>
<keyword evidence="4" id="KW-1185">Reference proteome</keyword>
<organism evidence="3 4">
    <name type="scientific">Streptomyces achromogenes</name>
    <dbReference type="NCBI Taxonomy" id="67255"/>
    <lineage>
        <taxon>Bacteria</taxon>
        <taxon>Bacillati</taxon>
        <taxon>Actinomycetota</taxon>
        <taxon>Actinomycetes</taxon>
        <taxon>Kitasatosporales</taxon>
        <taxon>Streptomycetaceae</taxon>
        <taxon>Streptomyces</taxon>
    </lineage>
</organism>
<comment type="caution">
    <text evidence="3">The sequence shown here is derived from an EMBL/GenBank/DDBJ whole genome shotgun (WGS) entry which is preliminary data.</text>
</comment>
<reference evidence="3 4" key="1">
    <citation type="submission" date="2023-07" db="EMBL/GenBank/DDBJ databases">
        <title>Comparative genomics of wheat-associated soil bacteria to identify genetic determinants of phenazine resistance.</title>
        <authorList>
            <person name="Mouncey N."/>
        </authorList>
    </citation>
    <scope>NUCLEOTIDE SEQUENCE [LARGE SCALE GENOMIC DNA]</scope>
    <source>
        <strain evidence="3 4">W4I19-2</strain>
    </source>
</reference>
<evidence type="ECO:0000259" key="2">
    <source>
        <dbReference type="Pfam" id="PF19816"/>
    </source>
</evidence>
<feature type="domain" description="DUF6299" evidence="2">
    <location>
        <begin position="29"/>
        <end position="140"/>
    </location>
</feature>
<keyword evidence="1" id="KW-0732">Signal</keyword>